<accession>A0A239SR22</accession>
<dbReference type="SUPFAM" id="SSF46785">
    <property type="entry name" value="Winged helix' DNA-binding domain"/>
    <property type="match status" value="1"/>
</dbReference>
<organism evidence="3 4">
    <name type="scientific">Streptococcus merionis</name>
    <dbReference type="NCBI Taxonomy" id="400065"/>
    <lineage>
        <taxon>Bacteria</taxon>
        <taxon>Bacillati</taxon>
        <taxon>Bacillota</taxon>
        <taxon>Bacilli</taxon>
        <taxon>Lactobacillales</taxon>
        <taxon>Streptococcaceae</taxon>
        <taxon>Streptococcus</taxon>
    </lineage>
</organism>
<dbReference type="InterPro" id="IPR036388">
    <property type="entry name" value="WH-like_DNA-bd_sf"/>
</dbReference>
<evidence type="ECO:0000313" key="4">
    <source>
        <dbReference type="Proteomes" id="UP000215185"/>
    </source>
</evidence>
<reference evidence="3 4" key="1">
    <citation type="submission" date="2017-06" db="EMBL/GenBank/DDBJ databases">
        <authorList>
            <consortium name="Pathogen Informatics"/>
        </authorList>
    </citation>
    <scope>NUCLEOTIDE SEQUENCE [LARGE SCALE GENOMIC DNA]</scope>
    <source>
        <strain evidence="3 4">NCTC13788</strain>
    </source>
</reference>
<dbReference type="RefSeq" id="WP_018372641.1">
    <property type="nucleotide sequence ID" value="NZ_LT906439.1"/>
</dbReference>
<dbReference type="Gene3D" id="1.10.10.10">
    <property type="entry name" value="Winged helix-like DNA-binding domain superfamily/Winged helix DNA-binding domain"/>
    <property type="match status" value="1"/>
</dbReference>
<protein>
    <submittedName>
        <fullName evidence="3">Regulatory protein ArsR</fullName>
    </submittedName>
</protein>
<dbReference type="InterPro" id="IPR036390">
    <property type="entry name" value="WH_DNA-bd_sf"/>
</dbReference>
<dbReference type="STRING" id="1123308.GCA_000380085_00086"/>
<keyword evidence="4" id="KW-1185">Reference proteome</keyword>
<dbReference type="AlphaFoldDB" id="A0A239SR22"/>
<dbReference type="SMART" id="SM00418">
    <property type="entry name" value="HTH_ARSR"/>
    <property type="match status" value="1"/>
</dbReference>
<name>A0A239SR22_9STRE</name>
<dbReference type="EMBL" id="LT906439">
    <property type="protein sequence ID" value="SNU87689.1"/>
    <property type="molecule type" value="Genomic_DNA"/>
</dbReference>
<dbReference type="PROSITE" id="PS50987">
    <property type="entry name" value="HTH_ARSR_2"/>
    <property type="match status" value="1"/>
</dbReference>
<proteinExistence type="predicted"/>
<gene>
    <name evidence="3" type="ORF">SAMEA4412692_00743</name>
</gene>
<sequence>MKWNFDPTENELIEYLTAPEIVKGIKSFKEDLSSREMEIIADALQVADAVRDAFIKAGLQEKILKYHLVYDYMPVSFSLYMKVLSLFPQPKTIAELCQCFLALSKEQILEVYQVHLLNPEEPEQTMEEVIEQSMSLSAENKWYWSQAIKYPEEQVKGLVEVLMKTSEIYRPYYERYRHERETYYKELDIDSVLKEFQIADFLEEESQLYQEIRLLIFSPWLVGLGFIRYANNSSLAYLRLSSRIEKILRNRHQVDNEVLADIMKCLGDKSRYEVLVELYRTQSKNKDIAKKLGITSAAVSFHVQKLNNQLLLTSNKTENGQRFNLNKKLIIDVIAKLNKDFDLNLLEENWSDRFEMR</sequence>
<dbReference type="CDD" id="cd00090">
    <property type="entry name" value="HTH_ARSR"/>
    <property type="match status" value="1"/>
</dbReference>
<evidence type="ECO:0000259" key="2">
    <source>
        <dbReference type="PROSITE" id="PS50987"/>
    </source>
</evidence>
<evidence type="ECO:0000313" key="3">
    <source>
        <dbReference type="EMBL" id="SNU87689.1"/>
    </source>
</evidence>
<evidence type="ECO:0000256" key="1">
    <source>
        <dbReference type="ARBA" id="ARBA00023125"/>
    </source>
</evidence>
<dbReference type="Proteomes" id="UP000215185">
    <property type="component" value="Chromosome 1"/>
</dbReference>
<dbReference type="KEGG" id="smen:SAMEA4412692_0743"/>
<keyword evidence="1" id="KW-0238">DNA-binding</keyword>
<dbReference type="GO" id="GO:0003700">
    <property type="term" value="F:DNA-binding transcription factor activity"/>
    <property type="evidence" value="ECO:0007669"/>
    <property type="project" value="InterPro"/>
</dbReference>
<dbReference type="eggNOG" id="ENOG5033HMS">
    <property type="taxonomic scope" value="Bacteria"/>
</dbReference>
<dbReference type="InterPro" id="IPR011991">
    <property type="entry name" value="ArsR-like_HTH"/>
</dbReference>
<feature type="domain" description="HTH arsR-type" evidence="2">
    <location>
        <begin position="251"/>
        <end position="345"/>
    </location>
</feature>
<dbReference type="GO" id="GO:0003677">
    <property type="term" value="F:DNA binding"/>
    <property type="evidence" value="ECO:0007669"/>
    <property type="project" value="UniProtKB-KW"/>
</dbReference>
<dbReference type="InterPro" id="IPR001845">
    <property type="entry name" value="HTH_ArsR_DNA-bd_dom"/>
</dbReference>
<dbReference type="OrthoDB" id="2233991at2"/>